<proteinExistence type="predicted"/>
<feature type="transmembrane region" description="Helical" evidence="1">
    <location>
        <begin position="347"/>
        <end position="370"/>
    </location>
</feature>
<feature type="transmembrane region" description="Helical" evidence="1">
    <location>
        <begin position="445"/>
        <end position="466"/>
    </location>
</feature>
<comment type="caution">
    <text evidence="2">The sequence shown here is derived from an EMBL/GenBank/DDBJ whole genome shotgun (WGS) entry which is preliminary data.</text>
</comment>
<protein>
    <recommendedName>
        <fullName evidence="4">Tfp pilus assembly protein PilF</fullName>
    </recommendedName>
</protein>
<feature type="transmembrane region" description="Helical" evidence="1">
    <location>
        <begin position="223"/>
        <end position="239"/>
    </location>
</feature>
<reference evidence="2 3" key="1">
    <citation type="journal article" date="2015" name="Nature">
        <title>rRNA introns, odd ribosomes, and small enigmatic genomes across a large radiation of phyla.</title>
        <authorList>
            <person name="Brown C.T."/>
            <person name="Hug L.A."/>
            <person name="Thomas B.C."/>
            <person name="Sharon I."/>
            <person name="Castelle C.J."/>
            <person name="Singh A."/>
            <person name="Wilkins M.J."/>
            <person name="Williams K.H."/>
            <person name="Banfield J.F."/>
        </authorList>
    </citation>
    <scope>NUCLEOTIDE SEQUENCE [LARGE SCALE GENOMIC DNA]</scope>
</reference>
<dbReference type="Proteomes" id="UP000033998">
    <property type="component" value="Unassembled WGS sequence"/>
</dbReference>
<name>A0A837HNS8_9BACT</name>
<feature type="transmembrane region" description="Helical" evidence="1">
    <location>
        <begin position="201"/>
        <end position="217"/>
    </location>
</feature>
<dbReference type="SUPFAM" id="SSF48452">
    <property type="entry name" value="TPR-like"/>
    <property type="match status" value="1"/>
</dbReference>
<feature type="transmembrane region" description="Helical" evidence="1">
    <location>
        <begin position="70"/>
        <end position="91"/>
    </location>
</feature>
<gene>
    <name evidence="2" type="ORF">UT27_C0007G0014</name>
</gene>
<accession>A0A837HNS8</accession>
<evidence type="ECO:0000313" key="2">
    <source>
        <dbReference type="EMBL" id="KKR01534.1"/>
    </source>
</evidence>
<evidence type="ECO:0000313" key="3">
    <source>
        <dbReference type="Proteomes" id="UP000033998"/>
    </source>
</evidence>
<feature type="transmembrane region" description="Helical" evidence="1">
    <location>
        <begin position="40"/>
        <end position="58"/>
    </location>
</feature>
<dbReference type="AlphaFoldDB" id="A0A837HNS8"/>
<keyword evidence="1" id="KW-0472">Membrane</keyword>
<organism evidence="2 3">
    <name type="scientific">Candidatus Nomurabacteria bacterium GW2011_GWD2_39_12</name>
    <dbReference type="NCBI Taxonomy" id="1618759"/>
    <lineage>
        <taxon>Bacteria</taxon>
        <taxon>Candidatus Nomuraibacteriota</taxon>
    </lineage>
</organism>
<keyword evidence="1" id="KW-1133">Transmembrane helix</keyword>
<sequence>MTRSNIFDRLSFISLFLSVILLPVFFLPFTNIPIEVGKGFLLVLGLTLCVIFWGLARFADGQITFPRSSLLFSGLVISIVFLLSAFFSSASSVSFFGTMFDVGTFWFIFAGFLLMLLSSIIFRDPKNARIVLFGAILSSFALLLFQAIHLFVPDALSLGVLSGKTGNLLGSWNAFGIFAGFSTLVSLLVVEFFPTTRMEKLLLQILVGFSLILVAAVNFPFVWELIGISALIIFVYKVSSNHHKAEGEKIFPVLSFIIIMIALLFFISGNFVGGVLPSRLGLSNNEVSPSLSATMSVTWSALKANPMLGIGPNRFGEIWASYKPLPVNATNFWDVSFNSGSGLLPSLVATTGALGILSWLVFFVLFISAGMRSIFSSIKHGVNWETMAFFVLSLYLFISSFFYSVGSVIFLLALAFAGIFAGLSASHSANEEISISFLNDHRKSFFSMMFIVILLIVSAATAFKFVERVASISYFGKAVTATEIVAAETSIGKALALYQNDLYLRTYAQVYLAKLNSIATKEGESLSDEDKATLQTSLDQAVNGAQLATTYNPKNYLNFQMLGSVYQALASVGVKDAYSKAIEAYKTASTLNPNNPGIKLAMASASMALKNNQDAKDYANAAIALKADYIDAFIVLSQIAKSEGDNAGALSYAQTALSFAPANKDLIKFVDSIKNPSTTTAATSPTTSKPKQ</sequence>
<feature type="transmembrane region" description="Helical" evidence="1">
    <location>
        <begin position="103"/>
        <end position="123"/>
    </location>
</feature>
<feature type="transmembrane region" description="Helical" evidence="1">
    <location>
        <begin position="408"/>
        <end position="425"/>
    </location>
</feature>
<dbReference type="InterPro" id="IPR011990">
    <property type="entry name" value="TPR-like_helical_dom_sf"/>
</dbReference>
<keyword evidence="1" id="KW-0812">Transmembrane</keyword>
<feature type="transmembrane region" description="Helical" evidence="1">
    <location>
        <begin position="251"/>
        <end position="272"/>
    </location>
</feature>
<dbReference type="Gene3D" id="1.25.40.10">
    <property type="entry name" value="Tetratricopeptide repeat domain"/>
    <property type="match status" value="1"/>
</dbReference>
<feature type="transmembrane region" description="Helical" evidence="1">
    <location>
        <begin position="382"/>
        <end position="402"/>
    </location>
</feature>
<feature type="transmembrane region" description="Helical" evidence="1">
    <location>
        <begin position="130"/>
        <end position="152"/>
    </location>
</feature>
<evidence type="ECO:0000256" key="1">
    <source>
        <dbReference type="SAM" id="Phobius"/>
    </source>
</evidence>
<dbReference type="EMBL" id="LBWE01000007">
    <property type="protein sequence ID" value="KKR01534.1"/>
    <property type="molecule type" value="Genomic_DNA"/>
</dbReference>
<feature type="transmembrane region" description="Helical" evidence="1">
    <location>
        <begin position="12"/>
        <end position="34"/>
    </location>
</feature>
<evidence type="ECO:0008006" key="4">
    <source>
        <dbReference type="Google" id="ProtNLM"/>
    </source>
</evidence>
<feature type="transmembrane region" description="Helical" evidence="1">
    <location>
        <begin position="172"/>
        <end position="194"/>
    </location>
</feature>